<comment type="catalytic activity">
    <reaction evidence="1">
        <text>4-hydroxy-4-methyl-2-oxoglutarate = 2 pyruvate</text>
        <dbReference type="Rhea" id="RHEA:22748"/>
        <dbReference type="ChEBI" id="CHEBI:15361"/>
        <dbReference type="ChEBI" id="CHEBI:58276"/>
        <dbReference type="EC" id="4.1.3.17"/>
    </reaction>
</comment>
<evidence type="ECO:0000256" key="11">
    <source>
        <dbReference type="ARBA" id="ARBA00032305"/>
    </source>
</evidence>
<comment type="function">
    <text evidence="8">Catalyzes the aldol cleavage of 4-hydroxy-4-methyl-2-oxoglutarate (HMG) into 2 molecules of pyruvate. Also contains a secondary oxaloacetate (OAA) decarboxylase activity due to the common pyruvate enolate transition state formed following C-C bond cleavage in the retro-aldol and decarboxylation reactions.</text>
</comment>
<accession>A0ABV1D7L9</accession>
<comment type="caution">
    <text evidence="13">The sequence shown here is derived from an EMBL/GenBank/DDBJ whole genome shotgun (WGS) entry which is preliminary data.</text>
</comment>
<dbReference type="Gene3D" id="3.50.30.40">
    <property type="entry name" value="Ribonuclease E inhibitor RraA/RraA-like"/>
    <property type="match status" value="1"/>
</dbReference>
<comment type="cofactor">
    <cofactor evidence="2">
        <name>a divalent metal cation</name>
        <dbReference type="ChEBI" id="CHEBI:60240"/>
    </cofactor>
</comment>
<evidence type="ECO:0000256" key="3">
    <source>
        <dbReference type="ARBA" id="ARBA00008621"/>
    </source>
</evidence>
<evidence type="ECO:0000256" key="9">
    <source>
        <dbReference type="ARBA" id="ARBA00029596"/>
    </source>
</evidence>
<evidence type="ECO:0000256" key="7">
    <source>
        <dbReference type="ARBA" id="ARBA00016549"/>
    </source>
</evidence>
<dbReference type="EC" id="4.1.1.112" evidence="6"/>
<dbReference type="PANTHER" id="PTHR33254">
    <property type="entry name" value="4-HYDROXY-4-METHYL-2-OXOGLUTARATE ALDOLASE 3-RELATED"/>
    <property type="match status" value="1"/>
</dbReference>
<proteinExistence type="inferred from homology"/>
<name>A0ABV1D7L9_9FIRM</name>
<reference evidence="13 14" key="1">
    <citation type="submission" date="2024-03" db="EMBL/GenBank/DDBJ databases">
        <title>Human intestinal bacterial collection.</title>
        <authorList>
            <person name="Pauvert C."/>
            <person name="Hitch T.C.A."/>
            <person name="Clavel T."/>
        </authorList>
    </citation>
    <scope>NUCLEOTIDE SEQUENCE [LARGE SCALE GENOMIC DNA]</scope>
    <source>
        <strain evidence="13 14">CLA-SR-H021</strain>
    </source>
</reference>
<gene>
    <name evidence="13" type="ORF">WMQ36_15385</name>
</gene>
<evidence type="ECO:0000313" key="13">
    <source>
        <dbReference type="EMBL" id="MEQ2426356.1"/>
    </source>
</evidence>
<evidence type="ECO:0000256" key="12">
    <source>
        <dbReference type="ARBA" id="ARBA00047973"/>
    </source>
</evidence>
<dbReference type="EC" id="4.1.3.17" evidence="5"/>
<evidence type="ECO:0000256" key="1">
    <source>
        <dbReference type="ARBA" id="ARBA00001342"/>
    </source>
</evidence>
<protein>
    <recommendedName>
        <fullName evidence="7">Putative 4-hydroxy-4-methyl-2-oxoglutarate aldolase</fullName>
        <ecNumber evidence="6">4.1.1.112</ecNumber>
        <ecNumber evidence="5">4.1.3.17</ecNumber>
    </recommendedName>
    <alternativeName>
        <fullName evidence="11">Oxaloacetate decarboxylase</fullName>
    </alternativeName>
    <alternativeName>
        <fullName evidence="9">Regulator of ribonuclease activity homolog</fullName>
    </alternativeName>
    <alternativeName>
        <fullName evidence="10">RraA-like protein</fullName>
    </alternativeName>
</protein>
<dbReference type="InterPro" id="IPR005493">
    <property type="entry name" value="RraA/RraA-like"/>
</dbReference>
<dbReference type="CDD" id="cd16841">
    <property type="entry name" value="RraA_family"/>
    <property type="match status" value="1"/>
</dbReference>
<comment type="subunit">
    <text evidence="4">Homotrimer.</text>
</comment>
<organism evidence="13 14">
    <name type="scientific">Enterocloster hominis</name>
    <name type="common">ex Hitch et al. 2024</name>
    <dbReference type="NCBI Taxonomy" id="1917870"/>
    <lineage>
        <taxon>Bacteria</taxon>
        <taxon>Bacillati</taxon>
        <taxon>Bacillota</taxon>
        <taxon>Clostridia</taxon>
        <taxon>Lachnospirales</taxon>
        <taxon>Lachnospiraceae</taxon>
        <taxon>Enterocloster</taxon>
    </lineage>
</organism>
<dbReference type="PANTHER" id="PTHR33254:SF4">
    <property type="entry name" value="4-HYDROXY-4-METHYL-2-OXOGLUTARATE ALDOLASE 3-RELATED"/>
    <property type="match status" value="1"/>
</dbReference>
<evidence type="ECO:0000256" key="2">
    <source>
        <dbReference type="ARBA" id="ARBA00001968"/>
    </source>
</evidence>
<dbReference type="RefSeq" id="WP_227796930.1">
    <property type="nucleotide sequence ID" value="NZ_JAJFDX010000014.1"/>
</dbReference>
<comment type="similarity">
    <text evidence="3">Belongs to the class II aldolase/RraA-like family.</text>
</comment>
<evidence type="ECO:0000256" key="8">
    <source>
        <dbReference type="ARBA" id="ARBA00025046"/>
    </source>
</evidence>
<dbReference type="InterPro" id="IPR036704">
    <property type="entry name" value="RraA/RraA-like_sf"/>
</dbReference>
<evidence type="ECO:0000256" key="6">
    <source>
        <dbReference type="ARBA" id="ARBA00012947"/>
    </source>
</evidence>
<evidence type="ECO:0000313" key="14">
    <source>
        <dbReference type="Proteomes" id="UP001454086"/>
    </source>
</evidence>
<comment type="catalytic activity">
    <reaction evidence="12">
        <text>oxaloacetate + H(+) = pyruvate + CO2</text>
        <dbReference type="Rhea" id="RHEA:15641"/>
        <dbReference type="ChEBI" id="CHEBI:15361"/>
        <dbReference type="ChEBI" id="CHEBI:15378"/>
        <dbReference type="ChEBI" id="CHEBI:16452"/>
        <dbReference type="ChEBI" id="CHEBI:16526"/>
        <dbReference type="EC" id="4.1.1.112"/>
    </reaction>
</comment>
<dbReference type="SUPFAM" id="SSF89562">
    <property type="entry name" value="RraA-like"/>
    <property type="match status" value="1"/>
</dbReference>
<evidence type="ECO:0000256" key="4">
    <source>
        <dbReference type="ARBA" id="ARBA00011233"/>
    </source>
</evidence>
<evidence type="ECO:0000256" key="10">
    <source>
        <dbReference type="ARBA" id="ARBA00030169"/>
    </source>
</evidence>
<sequence>MRRMQMQWSDDKELFGKMREVLYSAVIGDILDKMHYYHQFLPWRIQPLDKGMVVAGRAMTVLEADAFEDVSDSHNPVMNKPFGLMLEALDDIKEDEVYICTGASPDYALVGELMCTRMQILGAAGAVVNGFHRDTKGIEELGFPCFSYGRYAQDQAPRGKVIDYRVPIEIEGVRIRPGDIIFGDMDGVVVIPREIEGEVIRQSYEKATGEKTVGEAIKKGMPAKEAFETYGIM</sequence>
<dbReference type="EMBL" id="JBBMFM010000059">
    <property type="protein sequence ID" value="MEQ2426356.1"/>
    <property type="molecule type" value="Genomic_DNA"/>
</dbReference>
<evidence type="ECO:0000256" key="5">
    <source>
        <dbReference type="ARBA" id="ARBA00012213"/>
    </source>
</evidence>
<keyword evidence="14" id="KW-1185">Reference proteome</keyword>
<dbReference type="Proteomes" id="UP001454086">
    <property type="component" value="Unassembled WGS sequence"/>
</dbReference>
<dbReference type="Pfam" id="PF03737">
    <property type="entry name" value="RraA-like"/>
    <property type="match status" value="1"/>
</dbReference>